<evidence type="ECO:0000259" key="2">
    <source>
        <dbReference type="SMART" id="SM01204"/>
    </source>
</evidence>
<dbReference type="AlphaFoldDB" id="A0A089M3K4"/>
<protein>
    <recommendedName>
        <fullName evidence="5">FIST domain-containing protein</fullName>
    </recommendedName>
</protein>
<accession>A0A089M3K4</accession>
<dbReference type="KEGG" id="pste:PSTEL_26205"/>
<name>A0A089M3K4_9BACL</name>
<dbReference type="EMBL" id="CP009286">
    <property type="protein sequence ID" value="AIQ66088.1"/>
    <property type="molecule type" value="Genomic_DNA"/>
</dbReference>
<gene>
    <name evidence="3" type="ORF">PSTEL_26205</name>
</gene>
<dbReference type="SMART" id="SM01204">
    <property type="entry name" value="FIST_C"/>
    <property type="match status" value="1"/>
</dbReference>
<dbReference type="PANTHER" id="PTHR40252">
    <property type="entry name" value="BLR0328 PROTEIN"/>
    <property type="match status" value="1"/>
</dbReference>
<dbReference type="InterPro" id="IPR019494">
    <property type="entry name" value="FIST_C"/>
</dbReference>
<organism evidence="3 4">
    <name type="scientific">Paenibacillus stellifer</name>
    <dbReference type="NCBI Taxonomy" id="169760"/>
    <lineage>
        <taxon>Bacteria</taxon>
        <taxon>Bacillati</taxon>
        <taxon>Bacillota</taxon>
        <taxon>Bacilli</taxon>
        <taxon>Bacillales</taxon>
        <taxon>Paenibacillaceae</taxon>
        <taxon>Paenibacillus</taxon>
    </lineage>
</organism>
<evidence type="ECO:0000313" key="4">
    <source>
        <dbReference type="Proteomes" id="UP000029507"/>
    </source>
</evidence>
<dbReference type="Proteomes" id="UP000029507">
    <property type="component" value="Chromosome"/>
</dbReference>
<dbReference type="Pfam" id="PF10442">
    <property type="entry name" value="FIST_C"/>
    <property type="match status" value="1"/>
</dbReference>
<dbReference type="InterPro" id="IPR013702">
    <property type="entry name" value="FIST_domain_N"/>
</dbReference>
<dbReference type="OrthoDB" id="9770293at2"/>
<evidence type="ECO:0000259" key="1">
    <source>
        <dbReference type="SMART" id="SM00897"/>
    </source>
</evidence>
<keyword evidence="4" id="KW-1185">Reference proteome</keyword>
<feature type="domain" description="FIST C-domain" evidence="2">
    <location>
        <begin position="204"/>
        <end position="332"/>
    </location>
</feature>
<evidence type="ECO:0008006" key="5">
    <source>
        <dbReference type="Google" id="ProtNLM"/>
    </source>
</evidence>
<dbReference type="STRING" id="169760.PSTEL_26205"/>
<sequence length="355" mass="39892">MRAVRFINCAEAQTYLDRNADSGKICVLFAPVPHVLELSATAPPGIILCSTAGEYSSEGYEDGVITGFECAAAEAEVVEIGDPPILSLDRLEEAYGRAADNPEAFMLLLCDGLNGGEELLLSTFFSLRPDFKIIGGSAGDGLQFKETYIFADGRRMSNVALLISPKGRTSLIKENIYSRTGTTMLVTKADVLNRTVYTFNNRPASEVYARLLGVREEELAEHFINHPLGKEYESDIFIASPMKVNSDRSITFYCELMANTFVHLLKPEDPLEVVQRTLREAPRSPSFVFAVHCILRSLKFKQEELWDRYDREIIDYCRNTAGFVSYGEQYYRHHSNQTMVMLVVEEDEDHAQHIV</sequence>
<dbReference type="Pfam" id="PF08495">
    <property type="entry name" value="FIST"/>
    <property type="match status" value="1"/>
</dbReference>
<dbReference type="PANTHER" id="PTHR40252:SF2">
    <property type="entry name" value="BLR0328 PROTEIN"/>
    <property type="match status" value="1"/>
</dbReference>
<proteinExistence type="predicted"/>
<evidence type="ECO:0000313" key="3">
    <source>
        <dbReference type="EMBL" id="AIQ66088.1"/>
    </source>
</evidence>
<dbReference type="HOGENOM" id="CLU_047108_0_1_9"/>
<dbReference type="SMART" id="SM00897">
    <property type="entry name" value="FIST"/>
    <property type="match status" value="1"/>
</dbReference>
<feature type="domain" description="FIST" evidence="1">
    <location>
        <begin position="22"/>
        <end position="203"/>
    </location>
</feature>
<reference evidence="3 4" key="1">
    <citation type="submission" date="2014-08" db="EMBL/GenBank/DDBJ databases">
        <title>Comparative genomics of the Paenibacillus odorifer group.</title>
        <authorList>
            <person name="den Bakker H.C."/>
            <person name="Tsai Y.-C."/>
            <person name="Martin N."/>
            <person name="Korlach J."/>
            <person name="Wiedmann M."/>
        </authorList>
    </citation>
    <scope>NUCLEOTIDE SEQUENCE [LARGE SCALE GENOMIC DNA]</scope>
    <source>
        <strain evidence="3 4">DSM 14472</strain>
    </source>
</reference>
<dbReference type="RefSeq" id="WP_038699645.1">
    <property type="nucleotide sequence ID" value="NZ_CP009286.1"/>
</dbReference>